<name>A0ABV5MRE7_9ACTN</name>
<evidence type="ECO:0000259" key="1">
    <source>
        <dbReference type="PROSITE" id="PS50879"/>
    </source>
</evidence>
<gene>
    <name evidence="2" type="ORF">ACFFTR_50895</name>
</gene>
<keyword evidence="3" id="KW-1185">Reference proteome</keyword>
<proteinExistence type="predicted"/>
<dbReference type="EMBL" id="JBHMCA010000090">
    <property type="protein sequence ID" value="MFB9451425.1"/>
    <property type="molecule type" value="Genomic_DNA"/>
</dbReference>
<feature type="domain" description="RNase H type-1" evidence="1">
    <location>
        <begin position="3"/>
        <end position="141"/>
    </location>
</feature>
<dbReference type="Gene3D" id="3.30.420.10">
    <property type="entry name" value="Ribonuclease H-like superfamily/Ribonuclease H"/>
    <property type="match status" value="1"/>
</dbReference>
<dbReference type="RefSeq" id="WP_223104332.1">
    <property type="nucleotide sequence ID" value="NZ_CP061913.1"/>
</dbReference>
<dbReference type="InterPro" id="IPR012337">
    <property type="entry name" value="RNaseH-like_sf"/>
</dbReference>
<sequence>MPDQKQAHVHAAGAGGAWAVVLTYGTHRRELQGTEPGAPADRMALTAVVAGLECLTRPTAVEVRVHSDYVRGGGQGGLWDRLRAAAGRHDVSWAWSGDFEELAKAQELAGPPEPVTAAPVAAARVTSQPVTSQPAAAAPAAGPPEAAGSIEDFVEALGEHVANDPDGPDPAELVELADEMVEDEERAITAVGKGTITFTGIGAVAVPPAIAAQARVGWRVVLSAAHVEGNWYLLDVAV</sequence>
<dbReference type="SUPFAM" id="SSF53098">
    <property type="entry name" value="Ribonuclease H-like"/>
    <property type="match status" value="1"/>
</dbReference>
<evidence type="ECO:0000313" key="2">
    <source>
        <dbReference type="EMBL" id="MFB9451425.1"/>
    </source>
</evidence>
<reference evidence="2 3" key="1">
    <citation type="submission" date="2024-09" db="EMBL/GenBank/DDBJ databases">
        <authorList>
            <person name="Sun Q."/>
            <person name="Mori K."/>
        </authorList>
    </citation>
    <scope>NUCLEOTIDE SEQUENCE [LARGE SCALE GENOMIC DNA]</scope>
    <source>
        <strain evidence="2 3">JCM 3307</strain>
    </source>
</reference>
<dbReference type="Proteomes" id="UP001589608">
    <property type="component" value="Unassembled WGS sequence"/>
</dbReference>
<accession>A0ABV5MRE7</accession>
<comment type="caution">
    <text evidence="2">The sequence shown here is derived from an EMBL/GenBank/DDBJ whole genome shotgun (WGS) entry which is preliminary data.</text>
</comment>
<evidence type="ECO:0000313" key="3">
    <source>
        <dbReference type="Proteomes" id="UP001589608"/>
    </source>
</evidence>
<organism evidence="2 3">
    <name type="scientific">Dactylosporangium vinaceum</name>
    <dbReference type="NCBI Taxonomy" id="53362"/>
    <lineage>
        <taxon>Bacteria</taxon>
        <taxon>Bacillati</taxon>
        <taxon>Actinomycetota</taxon>
        <taxon>Actinomycetes</taxon>
        <taxon>Micromonosporales</taxon>
        <taxon>Micromonosporaceae</taxon>
        <taxon>Dactylosporangium</taxon>
    </lineage>
</organism>
<dbReference type="PROSITE" id="PS50879">
    <property type="entry name" value="RNASE_H_1"/>
    <property type="match status" value="1"/>
</dbReference>
<dbReference type="InterPro" id="IPR002156">
    <property type="entry name" value="RNaseH_domain"/>
</dbReference>
<protein>
    <recommendedName>
        <fullName evidence="1">RNase H type-1 domain-containing protein</fullName>
    </recommendedName>
</protein>
<dbReference type="InterPro" id="IPR036397">
    <property type="entry name" value="RNaseH_sf"/>
</dbReference>